<keyword evidence="5" id="KW-1185">Reference proteome</keyword>
<comment type="caution">
    <text evidence="4">The sequence shown here is derived from an EMBL/GenBank/DDBJ whole genome shotgun (WGS) entry which is preliminary data.</text>
</comment>
<dbReference type="RefSeq" id="WP_272086104.1">
    <property type="nucleotide sequence ID" value="NZ_JAQNDL010000001.1"/>
</dbReference>
<dbReference type="Gene3D" id="3.10.100.10">
    <property type="entry name" value="Mannose-Binding Protein A, subunit A"/>
    <property type="match status" value="1"/>
</dbReference>
<evidence type="ECO:0000313" key="4">
    <source>
        <dbReference type="EMBL" id="MDC0717620.1"/>
    </source>
</evidence>
<dbReference type="Proteomes" id="UP001221686">
    <property type="component" value="Unassembled WGS sequence"/>
</dbReference>
<evidence type="ECO:0000256" key="2">
    <source>
        <dbReference type="SAM" id="SignalP"/>
    </source>
</evidence>
<protein>
    <submittedName>
        <fullName evidence="4">MopE-related protein</fullName>
    </submittedName>
</protein>
<evidence type="ECO:0000259" key="3">
    <source>
        <dbReference type="PROSITE" id="PS50041"/>
    </source>
</evidence>
<dbReference type="InterPro" id="IPR021655">
    <property type="entry name" value="Put_metal-bd"/>
</dbReference>
<dbReference type="PROSITE" id="PS51257">
    <property type="entry name" value="PROKAR_LIPOPROTEIN"/>
    <property type="match status" value="1"/>
</dbReference>
<dbReference type="InterPro" id="IPR016186">
    <property type="entry name" value="C-type_lectin-like/link_sf"/>
</dbReference>
<gene>
    <name evidence="4" type="ORF">POL25_12000</name>
</gene>
<organism evidence="4 5">
    <name type="scientific">Nannocystis bainbridge</name>
    <dbReference type="NCBI Taxonomy" id="2995303"/>
    <lineage>
        <taxon>Bacteria</taxon>
        <taxon>Pseudomonadati</taxon>
        <taxon>Myxococcota</taxon>
        <taxon>Polyangia</taxon>
        <taxon>Nannocystales</taxon>
        <taxon>Nannocystaceae</taxon>
        <taxon>Nannocystis</taxon>
    </lineage>
</organism>
<dbReference type="Pfam" id="PF11617">
    <property type="entry name" value="Cu-binding_MopE"/>
    <property type="match status" value="1"/>
</dbReference>
<sequence length="315" mass="32541">MRLAVGVPLALCALAACFSDSPPQLSTGGATTTGDLPPTTSTATGANSTSSSSTSEPTTTDALTTEAPTTGGCPMGQPETPWYLDGDGDGFGAGDPAGVACEPPPGAVLVAGDCDDTAIAINPDADELCNAGVDDDCDGLVDEHSPANLECDGCSLSALGDATFWVCSQPLAFSPGEAFCQQYGAAVHLVHPRNPTELAFVRDRVLDHLGQQPAELGFWTGLHRREALWDACTVNPDAIDWVALDGAPVDYLPWRLGEPNNEDCSPLCTTDVLDDPECPRENCIELAETATGAFNDRACSTAAAGLVCQARIVDP</sequence>
<dbReference type="EMBL" id="JAQNDL010000001">
    <property type="protein sequence ID" value="MDC0717620.1"/>
    <property type="molecule type" value="Genomic_DNA"/>
</dbReference>
<feature type="domain" description="C-type lectin" evidence="3">
    <location>
        <begin position="159"/>
        <end position="300"/>
    </location>
</feature>
<evidence type="ECO:0000256" key="1">
    <source>
        <dbReference type="SAM" id="MobiDB-lite"/>
    </source>
</evidence>
<accession>A0ABT5DWU8</accession>
<dbReference type="InterPro" id="IPR016187">
    <property type="entry name" value="CTDL_fold"/>
</dbReference>
<dbReference type="PROSITE" id="PS50041">
    <property type="entry name" value="C_TYPE_LECTIN_2"/>
    <property type="match status" value="1"/>
</dbReference>
<reference evidence="4 5" key="1">
    <citation type="submission" date="2022-11" db="EMBL/GenBank/DDBJ databases">
        <title>Minimal conservation of predation-associated metabolite biosynthetic gene clusters underscores biosynthetic potential of Myxococcota including descriptions for ten novel species: Archangium lansinium sp. nov., Myxococcus landrumus sp. nov., Nannocystis bai.</title>
        <authorList>
            <person name="Ahearne A."/>
            <person name="Stevens C."/>
            <person name="Dowd S."/>
        </authorList>
    </citation>
    <scope>NUCLEOTIDE SEQUENCE [LARGE SCALE GENOMIC DNA]</scope>
    <source>
        <strain evidence="4 5">BB15-2</strain>
    </source>
</reference>
<feature type="region of interest" description="Disordered" evidence="1">
    <location>
        <begin position="28"/>
        <end position="89"/>
    </location>
</feature>
<feature type="chain" id="PRO_5047333990" evidence="2">
    <location>
        <begin position="19"/>
        <end position="315"/>
    </location>
</feature>
<evidence type="ECO:0000313" key="5">
    <source>
        <dbReference type="Proteomes" id="UP001221686"/>
    </source>
</evidence>
<feature type="signal peptide" evidence="2">
    <location>
        <begin position="1"/>
        <end position="18"/>
    </location>
</feature>
<proteinExistence type="predicted"/>
<dbReference type="CDD" id="cd00037">
    <property type="entry name" value="CLECT"/>
    <property type="match status" value="1"/>
</dbReference>
<feature type="compositionally biased region" description="Low complexity" evidence="1">
    <location>
        <begin position="28"/>
        <end position="70"/>
    </location>
</feature>
<dbReference type="InterPro" id="IPR001304">
    <property type="entry name" value="C-type_lectin-like"/>
</dbReference>
<keyword evidence="2" id="KW-0732">Signal</keyword>
<dbReference type="SUPFAM" id="SSF56436">
    <property type="entry name" value="C-type lectin-like"/>
    <property type="match status" value="1"/>
</dbReference>
<dbReference type="SMART" id="SM00034">
    <property type="entry name" value="CLECT"/>
    <property type="match status" value="1"/>
</dbReference>
<name>A0ABT5DWU8_9BACT</name>